<dbReference type="PROSITE" id="PS50234">
    <property type="entry name" value="VWFA"/>
    <property type="match status" value="1"/>
</dbReference>
<dbReference type="Gene3D" id="3.40.50.410">
    <property type="entry name" value="von Willebrand factor, type A domain"/>
    <property type="match status" value="1"/>
</dbReference>
<name>A0A517T5U4_9PLAN</name>
<dbReference type="EMBL" id="CP036316">
    <property type="protein sequence ID" value="QDT63752.1"/>
    <property type="molecule type" value="Genomic_DNA"/>
</dbReference>
<sequence length="750" mass="82565" precursor="true">MLRRMFVLALLGLIFGPMVTAEACFVRSPQPVQVWLDQVAIDLRGNVAEKHYICAFKNPNGGAIVGGECYMELEPGAHVDGLTVSVDGRSSTAEVLPVEEANKVFTTMVKEGGSPALLEYFGNQLIRTKLPNVPAGETVTVELRYTTVMKKQGDFLRIRTLNTNPKVLRQRLKAASVKVRIQSDDPLKTIYSPTHEIKIGEEEGWDAVVSWEEENYLPKKPFVLYVGSATDPVSAGVLTYREPGKDGTFMLILSPGHGTPSASDGFLAGIPKDVVFCVDTSGSMLQDDKIDQMKAALKYCVNELREGDRFNIVSFNTKVETYAPLIEGLVEVTSEVKADATDFVRTLHARGGTAIAESLTQSIHLLKSSTNGDEAPRARIILFATDGMPTVGERDSQKILDAVQAANGEQIRLFIFGEGYGVNAKLLDRLALENRGEADYVLPKEDISEKIESFFERIGTPLMTDLTIEIPGLESYDVYPETIPDLYRGEQLIVFGRYSGSGTKTVVLRGNSAEGERVMEYVVDFPSKDTTDTSAFVPRLWAGRRVDDLLMKLRGLDEPDAGIIEEIVGLATRYGIVTPYTSFLLDEGLPVDASEAVGIGGGATGPPRKPALLLRSRLEEESKDRDDAKTTFDSSRELAQARKNAAKSGNATDFYRQAQEQLDGLGVKRDALDAVQYVDERTFYHRNGRWEQAEFQIAGEREKATAKEPIVVPIGSKAYFDLLSEDPRAAKFLSLGNVILELNNKWYAVQ</sequence>
<dbReference type="InterPro" id="IPR013694">
    <property type="entry name" value="VIT"/>
</dbReference>
<dbReference type="PROSITE" id="PS51468">
    <property type="entry name" value="VIT"/>
    <property type="match status" value="1"/>
</dbReference>
<evidence type="ECO:0000313" key="6">
    <source>
        <dbReference type="Proteomes" id="UP000319976"/>
    </source>
</evidence>
<organism evidence="5 6">
    <name type="scientific">Calycomorphotria hydatis</name>
    <dbReference type="NCBI Taxonomy" id="2528027"/>
    <lineage>
        <taxon>Bacteria</taxon>
        <taxon>Pseudomonadati</taxon>
        <taxon>Planctomycetota</taxon>
        <taxon>Planctomycetia</taxon>
        <taxon>Planctomycetales</taxon>
        <taxon>Planctomycetaceae</taxon>
        <taxon>Calycomorphotria</taxon>
    </lineage>
</organism>
<dbReference type="KEGG" id="chya:V22_09770"/>
<dbReference type="InterPro" id="IPR036465">
    <property type="entry name" value="vWFA_dom_sf"/>
</dbReference>
<protein>
    <submittedName>
        <fullName evidence="5">von Willebrand factor type A domain protein</fullName>
    </submittedName>
</protein>
<feature type="domain" description="VWFA" evidence="3">
    <location>
        <begin position="273"/>
        <end position="458"/>
    </location>
</feature>
<keyword evidence="6" id="KW-1185">Reference proteome</keyword>
<accession>A0A517T5U4</accession>
<feature type="domain" description="VIT" evidence="4">
    <location>
        <begin position="18"/>
        <end position="147"/>
    </location>
</feature>
<evidence type="ECO:0000259" key="3">
    <source>
        <dbReference type="PROSITE" id="PS50234"/>
    </source>
</evidence>
<dbReference type="PANTHER" id="PTHR10338:SF108">
    <property type="entry name" value="INTER-ALPHA-TRYPSIN INHIBITOR HEAVY CHAIN H4-LIKE PROTEIN"/>
    <property type="match status" value="1"/>
</dbReference>
<dbReference type="OrthoDB" id="9784383at2"/>
<feature type="signal peptide" evidence="2">
    <location>
        <begin position="1"/>
        <end position="23"/>
    </location>
</feature>
<feature type="compositionally biased region" description="Basic and acidic residues" evidence="1">
    <location>
        <begin position="619"/>
        <end position="640"/>
    </location>
</feature>
<dbReference type="Pfam" id="PF00092">
    <property type="entry name" value="VWA"/>
    <property type="match status" value="1"/>
</dbReference>
<proteinExistence type="predicted"/>
<dbReference type="Proteomes" id="UP000319976">
    <property type="component" value="Chromosome"/>
</dbReference>
<evidence type="ECO:0000259" key="4">
    <source>
        <dbReference type="PROSITE" id="PS51468"/>
    </source>
</evidence>
<dbReference type="InterPro" id="IPR050934">
    <property type="entry name" value="ITIH"/>
</dbReference>
<dbReference type="SMART" id="SM00327">
    <property type="entry name" value="VWA"/>
    <property type="match status" value="1"/>
</dbReference>
<dbReference type="Pfam" id="PF08487">
    <property type="entry name" value="VIT"/>
    <property type="match status" value="1"/>
</dbReference>
<dbReference type="InterPro" id="IPR002035">
    <property type="entry name" value="VWF_A"/>
</dbReference>
<feature type="region of interest" description="Disordered" evidence="1">
    <location>
        <begin position="619"/>
        <end position="645"/>
    </location>
</feature>
<feature type="chain" id="PRO_5022145928" evidence="2">
    <location>
        <begin position="24"/>
        <end position="750"/>
    </location>
</feature>
<dbReference type="PANTHER" id="PTHR10338">
    <property type="entry name" value="INTER-ALPHA-TRYPSIN INHIBITOR HEAVY CHAIN FAMILY MEMBER"/>
    <property type="match status" value="1"/>
</dbReference>
<reference evidence="5 6" key="1">
    <citation type="submission" date="2019-02" db="EMBL/GenBank/DDBJ databases">
        <title>Deep-cultivation of Planctomycetes and their phenomic and genomic characterization uncovers novel biology.</title>
        <authorList>
            <person name="Wiegand S."/>
            <person name="Jogler M."/>
            <person name="Boedeker C."/>
            <person name="Pinto D."/>
            <person name="Vollmers J."/>
            <person name="Rivas-Marin E."/>
            <person name="Kohn T."/>
            <person name="Peeters S.H."/>
            <person name="Heuer A."/>
            <person name="Rast P."/>
            <person name="Oberbeckmann S."/>
            <person name="Bunk B."/>
            <person name="Jeske O."/>
            <person name="Meyerdierks A."/>
            <person name="Storesund J.E."/>
            <person name="Kallscheuer N."/>
            <person name="Luecker S."/>
            <person name="Lage O.M."/>
            <person name="Pohl T."/>
            <person name="Merkel B.J."/>
            <person name="Hornburger P."/>
            <person name="Mueller R.-W."/>
            <person name="Bruemmer F."/>
            <person name="Labrenz M."/>
            <person name="Spormann A.M."/>
            <person name="Op den Camp H."/>
            <person name="Overmann J."/>
            <person name="Amann R."/>
            <person name="Jetten M.S.M."/>
            <person name="Mascher T."/>
            <person name="Medema M.H."/>
            <person name="Devos D.P."/>
            <person name="Kaster A.-K."/>
            <person name="Ovreas L."/>
            <person name="Rohde M."/>
            <person name="Galperin M.Y."/>
            <person name="Jogler C."/>
        </authorList>
    </citation>
    <scope>NUCLEOTIDE SEQUENCE [LARGE SCALE GENOMIC DNA]</scope>
    <source>
        <strain evidence="5 6">V22</strain>
    </source>
</reference>
<dbReference type="SUPFAM" id="SSF53300">
    <property type="entry name" value="vWA-like"/>
    <property type="match status" value="1"/>
</dbReference>
<evidence type="ECO:0000313" key="5">
    <source>
        <dbReference type="EMBL" id="QDT63752.1"/>
    </source>
</evidence>
<dbReference type="RefSeq" id="WP_145260300.1">
    <property type="nucleotide sequence ID" value="NZ_CP036316.1"/>
</dbReference>
<keyword evidence="2" id="KW-0732">Signal</keyword>
<evidence type="ECO:0000256" key="2">
    <source>
        <dbReference type="SAM" id="SignalP"/>
    </source>
</evidence>
<gene>
    <name evidence="5" type="ORF">V22_09770</name>
</gene>
<dbReference type="AlphaFoldDB" id="A0A517T5U4"/>
<evidence type="ECO:0000256" key="1">
    <source>
        <dbReference type="SAM" id="MobiDB-lite"/>
    </source>
</evidence>